<evidence type="ECO:0000313" key="10">
    <source>
        <dbReference type="Proteomes" id="UP000051298"/>
    </source>
</evidence>
<dbReference type="RefSeq" id="WP_058122541.1">
    <property type="nucleotide sequence ID" value="NZ_CYRX01000009.1"/>
</dbReference>
<reference evidence="9 10" key="1">
    <citation type="submission" date="2015-09" db="EMBL/GenBank/DDBJ databases">
        <authorList>
            <consortium name="Swine Surveillance"/>
        </authorList>
    </citation>
    <scope>NUCLEOTIDE SEQUENCE [LARGE SCALE GENOMIC DNA]</scope>
    <source>
        <strain evidence="9 10">CECT 5294</strain>
    </source>
</reference>
<keyword evidence="3" id="KW-0813">Transport</keyword>
<feature type="transmembrane region" description="Helical" evidence="8">
    <location>
        <begin position="137"/>
        <end position="161"/>
    </location>
</feature>
<evidence type="ECO:0000256" key="1">
    <source>
        <dbReference type="ARBA" id="ARBA00004651"/>
    </source>
</evidence>
<evidence type="ECO:0000256" key="7">
    <source>
        <dbReference type="ARBA" id="ARBA00023136"/>
    </source>
</evidence>
<comment type="subcellular location">
    <subcellularLocation>
        <location evidence="1 8">Cell membrane</location>
        <topology evidence="1 8">Multi-pass membrane protein</topology>
    </subcellularLocation>
</comment>
<name>A0A0P1FF11_9RHOB</name>
<evidence type="ECO:0000256" key="5">
    <source>
        <dbReference type="ARBA" id="ARBA00022692"/>
    </source>
</evidence>
<dbReference type="InterPro" id="IPR002781">
    <property type="entry name" value="TM_pro_TauE-like"/>
</dbReference>
<feature type="transmembrane region" description="Helical" evidence="8">
    <location>
        <begin position="228"/>
        <end position="246"/>
    </location>
</feature>
<dbReference type="PANTHER" id="PTHR30269:SF32">
    <property type="entry name" value="MEMBRANE TRANSPORTER PROTEIN-RELATED"/>
    <property type="match status" value="1"/>
</dbReference>
<evidence type="ECO:0000313" key="9">
    <source>
        <dbReference type="EMBL" id="CUH59270.1"/>
    </source>
</evidence>
<evidence type="ECO:0000256" key="3">
    <source>
        <dbReference type="ARBA" id="ARBA00022448"/>
    </source>
</evidence>
<feature type="transmembrane region" description="Helical" evidence="8">
    <location>
        <begin position="7"/>
        <end position="34"/>
    </location>
</feature>
<keyword evidence="4 8" id="KW-1003">Cell membrane</keyword>
<evidence type="ECO:0000256" key="8">
    <source>
        <dbReference type="RuleBase" id="RU363041"/>
    </source>
</evidence>
<evidence type="ECO:0000256" key="6">
    <source>
        <dbReference type="ARBA" id="ARBA00022989"/>
    </source>
</evidence>
<proteinExistence type="inferred from homology"/>
<feature type="transmembrane region" description="Helical" evidence="8">
    <location>
        <begin position="103"/>
        <end position="125"/>
    </location>
</feature>
<feature type="transmembrane region" description="Helical" evidence="8">
    <location>
        <begin position="173"/>
        <end position="191"/>
    </location>
</feature>
<keyword evidence="6 8" id="KW-1133">Transmembrane helix</keyword>
<organism evidence="9 10">
    <name type="scientific">Thalassobacter stenotrophicus</name>
    <dbReference type="NCBI Taxonomy" id="266809"/>
    <lineage>
        <taxon>Bacteria</taxon>
        <taxon>Pseudomonadati</taxon>
        <taxon>Pseudomonadota</taxon>
        <taxon>Alphaproteobacteria</taxon>
        <taxon>Rhodobacterales</taxon>
        <taxon>Roseobacteraceae</taxon>
        <taxon>Thalassobacter</taxon>
    </lineage>
</organism>
<sequence>MELMSLGAFALAVAITFFGGFVKGVVGFALPLIMISGLSTFLDPQLALAGIILPIVAANVTQTLRAGVGPAVAAARQFWRYLIVVCVMILLAAQLVTSLSPQVFSLVLGIPVVVLSVIQLAGVSFHIAQRHRWWTEWIAGLISGTMGGLTGNWGSTTVLYLLATDVPRAQQGVVQGVIYGLGSFMLLVAHLKSGILNLDTAPFSAALLIPSMLGMWVGFAVQDRLPAVAFRRAILIVLLVAGANLIRKGLV</sequence>
<dbReference type="eggNOG" id="COG0730">
    <property type="taxonomic scope" value="Bacteria"/>
</dbReference>
<dbReference type="Proteomes" id="UP000051298">
    <property type="component" value="Unassembled WGS sequence"/>
</dbReference>
<evidence type="ECO:0000256" key="4">
    <source>
        <dbReference type="ARBA" id="ARBA00022475"/>
    </source>
</evidence>
<dbReference type="EMBL" id="CYRX01000009">
    <property type="protein sequence ID" value="CUH59270.1"/>
    <property type="molecule type" value="Genomic_DNA"/>
</dbReference>
<dbReference type="Pfam" id="PF01925">
    <property type="entry name" value="TauE"/>
    <property type="match status" value="1"/>
</dbReference>
<accession>A0A0P1FF11</accession>
<dbReference type="InterPro" id="IPR052017">
    <property type="entry name" value="TSUP"/>
</dbReference>
<dbReference type="AlphaFoldDB" id="A0A0P1FF11"/>
<feature type="transmembrane region" description="Helical" evidence="8">
    <location>
        <begin position="46"/>
        <end position="66"/>
    </location>
</feature>
<keyword evidence="7 8" id="KW-0472">Membrane</keyword>
<dbReference type="PANTHER" id="PTHR30269">
    <property type="entry name" value="TRANSMEMBRANE PROTEIN YFCA"/>
    <property type="match status" value="1"/>
</dbReference>
<feature type="transmembrane region" description="Helical" evidence="8">
    <location>
        <begin position="78"/>
        <end position="97"/>
    </location>
</feature>
<protein>
    <recommendedName>
        <fullName evidence="8">Probable membrane transporter protein</fullName>
    </recommendedName>
</protein>
<feature type="transmembrane region" description="Helical" evidence="8">
    <location>
        <begin position="203"/>
        <end position="222"/>
    </location>
</feature>
<keyword evidence="5 8" id="KW-0812">Transmembrane</keyword>
<evidence type="ECO:0000256" key="2">
    <source>
        <dbReference type="ARBA" id="ARBA00009142"/>
    </source>
</evidence>
<gene>
    <name evidence="9" type="ORF">THS5294_00554</name>
</gene>
<dbReference type="STRING" id="266809.PM03_06860"/>
<dbReference type="GO" id="GO:0005886">
    <property type="term" value="C:plasma membrane"/>
    <property type="evidence" value="ECO:0007669"/>
    <property type="project" value="UniProtKB-SubCell"/>
</dbReference>
<comment type="similarity">
    <text evidence="2 8">Belongs to the 4-toluene sulfonate uptake permease (TSUP) (TC 2.A.102) family.</text>
</comment>